<dbReference type="InterPro" id="IPR037284">
    <property type="entry name" value="SUF_FeS_clus_asmbl_SufBD_sf"/>
</dbReference>
<dbReference type="PANTHER" id="PTHR43575:SF1">
    <property type="entry name" value="PROTEIN ABCI7, CHLOROPLASTIC"/>
    <property type="match status" value="1"/>
</dbReference>
<name>B1YAA8_PYRNV</name>
<evidence type="ECO:0000259" key="1">
    <source>
        <dbReference type="Pfam" id="PF01458"/>
    </source>
</evidence>
<dbReference type="Pfam" id="PF01458">
    <property type="entry name" value="SUFBD_core"/>
    <property type="match status" value="1"/>
</dbReference>
<reference evidence="2" key="1">
    <citation type="submission" date="2008-03" db="EMBL/GenBank/DDBJ databases">
        <title>Complete sequence of Thermoproteus neutrophilus V24Sta.</title>
        <authorList>
            <consortium name="US DOE Joint Genome Institute"/>
            <person name="Copeland A."/>
            <person name="Lucas S."/>
            <person name="Lapidus A."/>
            <person name="Glavina del Rio T."/>
            <person name="Dalin E."/>
            <person name="Tice H."/>
            <person name="Bruce D."/>
            <person name="Goodwin L."/>
            <person name="Pitluck S."/>
            <person name="Sims D."/>
            <person name="Brettin T."/>
            <person name="Detter J.C."/>
            <person name="Han C."/>
            <person name="Kuske C.R."/>
            <person name="Schmutz J."/>
            <person name="Larimer F."/>
            <person name="Land M."/>
            <person name="Hauser L."/>
            <person name="Kyrpides N."/>
            <person name="Mikhailova N."/>
            <person name="Biddle J.F."/>
            <person name="Zhang Z."/>
            <person name="Fitz-Gibbon S.T."/>
            <person name="Lowe T.M."/>
            <person name="Saltikov C."/>
            <person name="House C.H."/>
            <person name="Richardson P."/>
        </authorList>
    </citation>
    <scope>NUCLEOTIDE SEQUENCE [LARGE SCALE GENOMIC DNA]</scope>
    <source>
        <strain evidence="2">V24Sta</strain>
    </source>
</reference>
<dbReference type="InterPro" id="IPR000825">
    <property type="entry name" value="SUF_FeS_clus_asmbl_SufBD_core"/>
</dbReference>
<sequence length="372" mass="38977">MSMDLSTARSRGLELAGKLPWQEVADSPTIRYYTDWSRFEGFKPSAGTRPRPASPAPCEVVVSGGYLAGRGPCGGVEVDAAGEVFRRLDIGSRILALHASALSEAVRVRVAGRVEPLVVKLVADSPGSHVASHVILEVEESASGSVVVYVEGNVGTMHTAVVEGEVRGAVEYVLVSRGGGPQYVHSALAVGSQVYARPLVLGGVMNAVREEYVVAAGASAEVVGMELGYGESRIDHVVSVVNDAPKGRGFARLYAVAADRSFVAQRAVGRITPRGAGSESAVEGVVYIAGEGAVANSQPVILVETGDVEGARHSAADAALDEEKEFFLRSRGVRREHIPRLIMASLVDQYLSSLSEGARGFAEAVVRSAGLL</sequence>
<dbReference type="AlphaFoldDB" id="B1YAA8"/>
<dbReference type="HOGENOM" id="CLU_736928_0_0_2"/>
<evidence type="ECO:0000313" key="2">
    <source>
        <dbReference type="EMBL" id="ACB39082.1"/>
    </source>
</evidence>
<dbReference type="InterPro" id="IPR055346">
    <property type="entry name" value="Fe-S_cluster_assembly_SufBD"/>
</dbReference>
<dbReference type="STRING" id="444157.Tneu_0125"/>
<dbReference type="KEGG" id="tne:Tneu_0125"/>
<accession>B1YAA8</accession>
<protein>
    <recommendedName>
        <fullName evidence="1">SUF system FeS cluster assembly SufBD core domain-containing protein</fullName>
    </recommendedName>
</protein>
<dbReference type="GO" id="GO:0016226">
    <property type="term" value="P:iron-sulfur cluster assembly"/>
    <property type="evidence" value="ECO:0007669"/>
    <property type="project" value="InterPro"/>
</dbReference>
<dbReference type="PANTHER" id="PTHR43575">
    <property type="entry name" value="PROTEIN ABCI7, CHLOROPLASTIC"/>
    <property type="match status" value="1"/>
</dbReference>
<keyword evidence="3" id="KW-1185">Reference proteome</keyword>
<feature type="domain" description="SUF system FeS cluster assembly SufBD core" evidence="1">
    <location>
        <begin position="125"/>
        <end position="344"/>
    </location>
</feature>
<organism evidence="2 3">
    <name type="scientific">Pyrobaculum neutrophilum (strain DSM 2338 / JCM 9278 / NBRC 100436 / V24Sta)</name>
    <name type="common">Thermoproteus neutrophilus</name>
    <dbReference type="NCBI Taxonomy" id="444157"/>
    <lineage>
        <taxon>Archaea</taxon>
        <taxon>Thermoproteota</taxon>
        <taxon>Thermoprotei</taxon>
        <taxon>Thermoproteales</taxon>
        <taxon>Thermoproteaceae</taxon>
        <taxon>Pyrobaculum</taxon>
    </lineage>
</organism>
<dbReference type="Proteomes" id="UP000001694">
    <property type="component" value="Chromosome"/>
</dbReference>
<gene>
    <name evidence="2" type="ordered locus">Tneu_0125</name>
</gene>
<dbReference type="eggNOG" id="arCOG01715">
    <property type="taxonomic scope" value="Archaea"/>
</dbReference>
<evidence type="ECO:0000313" key="3">
    <source>
        <dbReference type="Proteomes" id="UP000001694"/>
    </source>
</evidence>
<proteinExistence type="predicted"/>
<dbReference type="SUPFAM" id="SSF101960">
    <property type="entry name" value="Stabilizer of iron transporter SufD"/>
    <property type="match status" value="1"/>
</dbReference>
<dbReference type="EMBL" id="CP001014">
    <property type="protein sequence ID" value="ACB39082.1"/>
    <property type="molecule type" value="Genomic_DNA"/>
</dbReference>